<sequence>MICLPARPSSRVLGESSMKMKLLAGVMALALVGCSEQSSEDASTTTAADTEAPAVAEESADAAAAPRIGIEAAPGVAFDYAYTFRLVDKQIARVQEEHAAACETLGNQRCRIVDVRYQLSDEKLVEAQTQFKLEPGIARRFGANAIASVEKAEGVLADASVAGEDVGTEILASQQRSAGSKAEIARLEARLNSGGLDKRERAELLAQIGQLRGGLSGERQTRGAGEARIAWTSVAFNYVSNGGLPGIGHENLFANARETLMRSGSTALTFVLTLGAAILPWGILLALIVAFWRSRLVTAVRLQLRSSQKANDPAIPPTS</sequence>
<keyword evidence="1" id="KW-1133">Transmembrane helix</keyword>
<keyword evidence="1" id="KW-0812">Transmembrane</keyword>
<evidence type="ECO:0000256" key="1">
    <source>
        <dbReference type="SAM" id="Phobius"/>
    </source>
</evidence>
<comment type="caution">
    <text evidence="2">The sequence shown here is derived from an EMBL/GenBank/DDBJ whole genome shotgun (WGS) entry which is preliminary data.</text>
</comment>
<dbReference type="EMBL" id="NISK01000003">
    <property type="protein sequence ID" value="OWQ95816.1"/>
    <property type="molecule type" value="Genomic_DNA"/>
</dbReference>
<name>A0A246JSI8_9SPHN</name>
<proteinExistence type="predicted"/>
<keyword evidence="1" id="KW-0472">Membrane</keyword>
<gene>
    <name evidence="2" type="ORF">CDQ92_13695</name>
</gene>
<evidence type="ECO:0000313" key="3">
    <source>
        <dbReference type="Proteomes" id="UP000197361"/>
    </source>
</evidence>
<dbReference type="PROSITE" id="PS51257">
    <property type="entry name" value="PROKAR_LIPOPROTEIN"/>
    <property type="match status" value="1"/>
</dbReference>
<evidence type="ECO:0008006" key="4">
    <source>
        <dbReference type="Google" id="ProtNLM"/>
    </source>
</evidence>
<protein>
    <recommendedName>
        <fullName evidence="4">DUF4349 domain-containing protein</fullName>
    </recommendedName>
</protein>
<organism evidence="2 3">
    <name type="scientific">Sphingopyxis bauzanensis</name>
    <dbReference type="NCBI Taxonomy" id="651663"/>
    <lineage>
        <taxon>Bacteria</taxon>
        <taxon>Pseudomonadati</taxon>
        <taxon>Pseudomonadota</taxon>
        <taxon>Alphaproteobacteria</taxon>
        <taxon>Sphingomonadales</taxon>
        <taxon>Sphingomonadaceae</taxon>
        <taxon>Sphingopyxis</taxon>
    </lineage>
</organism>
<dbReference type="Proteomes" id="UP000197361">
    <property type="component" value="Unassembled WGS sequence"/>
</dbReference>
<feature type="transmembrane region" description="Helical" evidence="1">
    <location>
        <begin position="267"/>
        <end position="292"/>
    </location>
</feature>
<keyword evidence="3" id="KW-1185">Reference proteome</keyword>
<reference evidence="2 3" key="1">
    <citation type="journal article" date="2010" name="Int. J. Syst. Evol. Microbiol.">
        <title>Sphingopyxis bauzanensis sp. nov., a psychrophilic bacterium isolated from soil.</title>
        <authorList>
            <person name="Zhang D.C."/>
            <person name="Liu H.C."/>
            <person name="Xin Y.H."/>
            <person name="Zhou Y.G."/>
            <person name="Schinner F."/>
            <person name="Margesin R."/>
        </authorList>
    </citation>
    <scope>NUCLEOTIDE SEQUENCE [LARGE SCALE GENOMIC DNA]</scope>
    <source>
        <strain evidence="2 3">DSM 22271</strain>
    </source>
</reference>
<dbReference type="AlphaFoldDB" id="A0A246JSI8"/>
<evidence type="ECO:0000313" key="2">
    <source>
        <dbReference type="EMBL" id="OWQ95816.1"/>
    </source>
</evidence>
<accession>A0A246JSI8</accession>